<accession>A0A540LEX8</accession>
<organism evidence="1 2">
    <name type="scientific">Malus baccata</name>
    <name type="common">Siberian crab apple</name>
    <name type="synonym">Pyrus baccata</name>
    <dbReference type="NCBI Taxonomy" id="106549"/>
    <lineage>
        <taxon>Eukaryota</taxon>
        <taxon>Viridiplantae</taxon>
        <taxon>Streptophyta</taxon>
        <taxon>Embryophyta</taxon>
        <taxon>Tracheophyta</taxon>
        <taxon>Spermatophyta</taxon>
        <taxon>Magnoliopsida</taxon>
        <taxon>eudicotyledons</taxon>
        <taxon>Gunneridae</taxon>
        <taxon>Pentapetalae</taxon>
        <taxon>rosids</taxon>
        <taxon>fabids</taxon>
        <taxon>Rosales</taxon>
        <taxon>Rosaceae</taxon>
        <taxon>Amygdaloideae</taxon>
        <taxon>Maleae</taxon>
        <taxon>Malus</taxon>
    </lineage>
</organism>
<evidence type="ECO:0000313" key="2">
    <source>
        <dbReference type="Proteomes" id="UP000315295"/>
    </source>
</evidence>
<reference evidence="1 2" key="1">
    <citation type="journal article" date="2019" name="G3 (Bethesda)">
        <title>Sequencing of a Wild Apple (Malus baccata) Genome Unravels the Differences Between Cultivated and Wild Apple Species Regarding Disease Resistance and Cold Tolerance.</title>
        <authorList>
            <person name="Chen X."/>
        </authorList>
    </citation>
    <scope>NUCLEOTIDE SEQUENCE [LARGE SCALE GENOMIC DNA]</scope>
    <source>
        <strain evidence="2">cv. Shandingzi</strain>
        <tissue evidence="1">Leaves</tissue>
    </source>
</reference>
<sequence length="72" mass="8108">MTQIDASGRSPVKTVCKNASCRGRTRCKFCSLRLLLKFCSSSGSNGINFCTVERVLTMHRFLKSELLYCCHL</sequence>
<keyword evidence="2" id="KW-1185">Reference proteome</keyword>
<dbReference type="Proteomes" id="UP000315295">
    <property type="component" value="Unassembled WGS sequence"/>
</dbReference>
<protein>
    <submittedName>
        <fullName evidence="1">Uncharacterized protein</fullName>
    </submittedName>
</protein>
<gene>
    <name evidence="1" type="ORF">C1H46_029552</name>
</gene>
<name>A0A540LEX8_MALBA</name>
<dbReference type="EMBL" id="VIEB01000616">
    <property type="protein sequence ID" value="TQD84879.1"/>
    <property type="molecule type" value="Genomic_DNA"/>
</dbReference>
<evidence type="ECO:0000313" key="1">
    <source>
        <dbReference type="EMBL" id="TQD84879.1"/>
    </source>
</evidence>
<comment type="caution">
    <text evidence="1">The sequence shown here is derived from an EMBL/GenBank/DDBJ whole genome shotgun (WGS) entry which is preliminary data.</text>
</comment>
<dbReference type="AlphaFoldDB" id="A0A540LEX8"/>
<proteinExistence type="predicted"/>